<accession>A0A5B2VTU5</accession>
<protein>
    <submittedName>
        <fullName evidence="1">Uncharacterized protein</fullName>
    </submittedName>
</protein>
<dbReference type="RefSeq" id="WP_149837524.1">
    <property type="nucleotide sequence ID" value="NZ_VUOC01000002.1"/>
</dbReference>
<evidence type="ECO:0000313" key="2">
    <source>
        <dbReference type="Proteomes" id="UP000324611"/>
    </source>
</evidence>
<dbReference type="EMBL" id="VUOC01000002">
    <property type="protein sequence ID" value="KAA2242651.1"/>
    <property type="molecule type" value="Genomic_DNA"/>
</dbReference>
<name>A0A5B2VTU5_9BACT</name>
<keyword evidence="2" id="KW-1185">Reference proteome</keyword>
<evidence type="ECO:0000313" key="1">
    <source>
        <dbReference type="EMBL" id="KAA2242651.1"/>
    </source>
</evidence>
<reference evidence="1 2" key="1">
    <citation type="submission" date="2019-09" db="EMBL/GenBank/DDBJ databases">
        <title>Chitinophaga ginsengihumi sp. nov., isolated from soil of ginseng rhizosphere.</title>
        <authorList>
            <person name="Lee J."/>
        </authorList>
    </citation>
    <scope>NUCLEOTIDE SEQUENCE [LARGE SCALE GENOMIC DNA]</scope>
    <source>
        <strain evidence="1 2">BN140078</strain>
    </source>
</reference>
<reference evidence="1 2" key="2">
    <citation type="submission" date="2019-09" db="EMBL/GenBank/DDBJ databases">
        <authorList>
            <person name="Jin C."/>
        </authorList>
    </citation>
    <scope>NUCLEOTIDE SEQUENCE [LARGE SCALE GENOMIC DNA]</scope>
    <source>
        <strain evidence="1 2">BN140078</strain>
    </source>
</reference>
<dbReference type="Pfam" id="PF19463">
    <property type="entry name" value="DUF6000"/>
    <property type="match status" value="1"/>
</dbReference>
<dbReference type="AlphaFoldDB" id="A0A5B2VTU5"/>
<dbReference type="Proteomes" id="UP000324611">
    <property type="component" value="Unassembled WGS sequence"/>
</dbReference>
<comment type="caution">
    <text evidence="1">The sequence shown here is derived from an EMBL/GenBank/DDBJ whole genome shotgun (WGS) entry which is preliminary data.</text>
</comment>
<sequence length="249" mass="28119">MDNMDEMARLHSAGATVRHSTPFDNLPSHKNKAPLTADFLKKWVAPYYMSIGAYDDADWINSIKEVKKDCTKEICLLLLGDFNWRTRSVGAYFAAVQGYTDLIDIIGVHLLKSEVCYAGETYALVLAFFNTATGTQYLSRYLDHYLTQPTLYFDQEHVLYALIFLDQQNGTQYAAKHIDSWKALLAQRELRTKNSAGRMARILASMTGEKSETEYLQILASAAEEKDTRRDVLISSFATGVKTLTELSN</sequence>
<organism evidence="1 2">
    <name type="scientific">Chitinophaga agrisoli</name>
    <dbReference type="NCBI Taxonomy" id="2607653"/>
    <lineage>
        <taxon>Bacteria</taxon>
        <taxon>Pseudomonadati</taxon>
        <taxon>Bacteroidota</taxon>
        <taxon>Chitinophagia</taxon>
        <taxon>Chitinophagales</taxon>
        <taxon>Chitinophagaceae</taxon>
        <taxon>Chitinophaga</taxon>
    </lineage>
</organism>
<proteinExistence type="predicted"/>
<gene>
    <name evidence="1" type="ORF">F0L74_08965</name>
</gene>
<dbReference type="InterPro" id="IPR046042">
    <property type="entry name" value="DUF6000"/>
</dbReference>